<name>A0A1I9L2G3_9CAUD</name>
<protein>
    <submittedName>
        <fullName evidence="1">Recombinase</fullName>
    </submittedName>
</protein>
<sequence length="226" mass="25252">MQIKDLQPASALAGIYGAKCIGYGGPGSGKTPLIMTAPNPVLCVVEPGMLSMRRATNIPAFEAYTAPRIYEFFDWLFKSNESKNFDTVCVDSVSQMAEVILTDMLKKHSHGMKAYGEMSIKVMEILNALYYLRNKHMYLIAKQGTIEEGGIQKRRPFFPGQDLNVKVPHMFDQILHIGKARVPGVMNEVNAIRCMPTIDIMARDRSGLLAEFEPMDLAALFKKVMQ</sequence>
<proteinExistence type="predicted"/>
<organism evidence="1 2">
    <name type="scientific">Xanthomonas phage XAJ2</name>
    <dbReference type="NCBI Taxonomy" id="1775249"/>
    <lineage>
        <taxon>Viruses</taxon>
        <taxon>Duplodnaviria</taxon>
        <taxon>Heunggongvirae</taxon>
        <taxon>Uroviricota</taxon>
        <taxon>Caudoviricetes</taxon>
        <taxon>Caudoviricetes incertae sedis</taxon>
        <taxon>Xajduovirus</taxon>
        <taxon>Xajduovirus XAJ2</taxon>
    </lineage>
</organism>
<evidence type="ECO:0000313" key="1">
    <source>
        <dbReference type="EMBL" id="AMW36150.1"/>
    </source>
</evidence>
<evidence type="ECO:0000313" key="2">
    <source>
        <dbReference type="Proteomes" id="UP000225190"/>
    </source>
</evidence>
<dbReference type="EMBL" id="KU197014">
    <property type="protein sequence ID" value="AMW36150.1"/>
    <property type="molecule type" value="Genomic_DNA"/>
</dbReference>
<dbReference type="Proteomes" id="UP000225190">
    <property type="component" value="Segment"/>
</dbReference>
<dbReference type="Pfam" id="PF13479">
    <property type="entry name" value="AAA_24"/>
    <property type="match status" value="1"/>
</dbReference>
<keyword evidence="2" id="KW-1185">Reference proteome</keyword>
<reference evidence="1 2" key="1">
    <citation type="submission" date="2015-11" db="EMBL/GenBank/DDBJ databases">
        <title>Bacteriophages of Xanthomonas arboricola pv. juglandis: Characterization of two phages.</title>
        <authorList>
            <person name="Domotor D."/>
            <person name="Frank T."/>
            <person name="Rakhely G."/>
            <person name="Doffkay Z."/>
            <person name="Schneider G."/>
            <person name="Kovacs T."/>
        </authorList>
    </citation>
    <scope>NUCLEOTIDE SEQUENCE [LARGE SCALE GENOMIC DNA]</scope>
</reference>
<accession>A0A1I9L2G3</accession>